<dbReference type="InterPro" id="IPR044925">
    <property type="entry name" value="His-Me_finger_sf"/>
</dbReference>
<evidence type="ECO:0000256" key="1">
    <source>
        <dbReference type="ARBA" id="ARBA00001946"/>
    </source>
</evidence>
<dbReference type="PANTHER" id="PTHR13966:SF5">
    <property type="entry name" value="ENDONUCLEASE G, MITOCHONDRIAL"/>
    <property type="match status" value="1"/>
</dbReference>
<organism evidence="14 15">
    <name type="scientific">Methylorubrum extorquens</name>
    <name type="common">Methylobacterium dichloromethanicum</name>
    <name type="synonym">Methylobacterium extorquens</name>
    <dbReference type="NCBI Taxonomy" id="408"/>
    <lineage>
        <taxon>Bacteria</taxon>
        <taxon>Pseudomonadati</taxon>
        <taxon>Pseudomonadota</taxon>
        <taxon>Alphaproteobacteria</taxon>
        <taxon>Hyphomicrobiales</taxon>
        <taxon>Methylobacteriaceae</taxon>
        <taxon>Methylorubrum</taxon>
    </lineage>
</organism>
<comment type="cofactor">
    <cofactor evidence="1 10">
        <name>Mg(2+)</name>
        <dbReference type="ChEBI" id="CHEBI:18420"/>
    </cofactor>
</comment>
<keyword evidence="6 10" id="KW-0378">Hydrolase</keyword>
<dbReference type="AlphaFoldDB" id="A0A1S1P120"/>
<evidence type="ECO:0000313" key="15">
    <source>
        <dbReference type="Proteomes" id="UP000180215"/>
    </source>
</evidence>
<gene>
    <name evidence="14" type="ORF">BK022_22595</name>
</gene>
<dbReference type="GO" id="GO:0004519">
    <property type="term" value="F:endonuclease activity"/>
    <property type="evidence" value="ECO:0007669"/>
    <property type="project" value="UniProtKB-UniRule"/>
</dbReference>
<dbReference type="Pfam" id="PF01223">
    <property type="entry name" value="Endonuclease_NS"/>
    <property type="match status" value="1"/>
</dbReference>
<name>A0A1S1P120_METEX</name>
<dbReference type="GO" id="GO:0003676">
    <property type="term" value="F:nucleic acid binding"/>
    <property type="evidence" value="ECO:0007669"/>
    <property type="project" value="InterPro"/>
</dbReference>
<accession>A0A1S1P120</accession>
<keyword evidence="11" id="KW-0732">Signal</keyword>
<feature type="domain" description="DNA/RNA non-specific endonuclease/pyrophosphatase/phosphodiesterase" evidence="13">
    <location>
        <begin position="61"/>
        <end position="251"/>
    </location>
</feature>
<dbReference type="SMART" id="SM00892">
    <property type="entry name" value="Endonuclease_NS"/>
    <property type="match status" value="1"/>
</dbReference>
<dbReference type="PROSITE" id="PS01070">
    <property type="entry name" value="NUCLEASE_NON_SPEC"/>
    <property type="match status" value="1"/>
</dbReference>
<dbReference type="InterPro" id="IPR044929">
    <property type="entry name" value="DNA/RNA_non-sp_Endonuclease_sf"/>
</dbReference>
<dbReference type="GO" id="GO:0046872">
    <property type="term" value="F:metal ion binding"/>
    <property type="evidence" value="ECO:0007669"/>
    <property type="project" value="UniProtKB-KW"/>
</dbReference>
<feature type="signal peptide" evidence="11">
    <location>
        <begin position="1"/>
        <end position="18"/>
    </location>
</feature>
<evidence type="ECO:0000256" key="9">
    <source>
        <dbReference type="PIRSR" id="PIRSR640255-2"/>
    </source>
</evidence>
<comment type="caution">
    <text evidence="14">The sequence shown here is derived from an EMBL/GenBank/DDBJ whole genome shotgun (WGS) entry which is preliminary data.</text>
</comment>
<keyword evidence="5 10" id="KW-0255">Endonuclease</keyword>
<dbReference type="InterPro" id="IPR018524">
    <property type="entry name" value="DNA/RNA_endonuclease_AS"/>
</dbReference>
<dbReference type="SUPFAM" id="SSF54060">
    <property type="entry name" value="His-Me finger endonucleases"/>
    <property type="match status" value="1"/>
</dbReference>
<sequence length="297" mass="32108">MALRPLVPALLLVVVSHAALSQALPESQTLPEAPACRALFADGRAPTLTNPKLADRAVPLCFEAFAVLHSGVSRTPLYAAERLTRGSVSAARRVERADAFHDEDRLPEDDRASLADYLRSGYDRGHLAPAGDMPSAVAQAESFSLANIVPQNRAVNRGLWAAIEESVRRLASERGEIFVVTGPIFEGRSVGAIKGRVLVPTQMFKAIYDPRTGEAGAYLVPNAAGAEWRAVSLATLRETAGLDVFPALPEASKAKAMALPEPQEFSRGGPESFADFLKQLAVDVLRRLWRELMRAIF</sequence>
<dbReference type="Gene3D" id="3.40.570.10">
    <property type="entry name" value="Extracellular Endonuclease, subunit A"/>
    <property type="match status" value="1"/>
</dbReference>
<evidence type="ECO:0000256" key="3">
    <source>
        <dbReference type="ARBA" id="ARBA00022722"/>
    </source>
</evidence>
<dbReference type="EMBL" id="MNAO01000384">
    <property type="protein sequence ID" value="OHV14949.1"/>
    <property type="molecule type" value="Genomic_DNA"/>
</dbReference>
<evidence type="ECO:0000256" key="4">
    <source>
        <dbReference type="ARBA" id="ARBA00022723"/>
    </source>
</evidence>
<dbReference type="EC" id="3.1.30.-" evidence="10"/>
<dbReference type="Proteomes" id="UP000180215">
    <property type="component" value="Unassembled WGS sequence"/>
</dbReference>
<evidence type="ECO:0000256" key="10">
    <source>
        <dbReference type="RuleBase" id="RU366055"/>
    </source>
</evidence>
<evidence type="ECO:0000259" key="12">
    <source>
        <dbReference type="SMART" id="SM00477"/>
    </source>
</evidence>
<feature type="binding site" evidence="9">
    <location>
        <position position="156"/>
    </location>
    <ligand>
        <name>Mg(2+)</name>
        <dbReference type="ChEBI" id="CHEBI:18420"/>
        <note>catalytic</note>
    </ligand>
</feature>
<evidence type="ECO:0000256" key="5">
    <source>
        <dbReference type="ARBA" id="ARBA00022759"/>
    </source>
</evidence>
<dbReference type="PANTHER" id="PTHR13966">
    <property type="entry name" value="ENDONUCLEASE RELATED"/>
    <property type="match status" value="1"/>
</dbReference>
<evidence type="ECO:0000313" key="14">
    <source>
        <dbReference type="EMBL" id="OHV14949.1"/>
    </source>
</evidence>
<proteinExistence type="inferred from homology"/>
<dbReference type="SMART" id="SM00477">
    <property type="entry name" value="NUC"/>
    <property type="match status" value="1"/>
</dbReference>
<dbReference type="InterPro" id="IPR020821">
    <property type="entry name" value="ENPP1-3/EXOG-like_nuc-like"/>
</dbReference>
<dbReference type="InterPro" id="IPR040255">
    <property type="entry name" value="Non-specific_endonuclease"/>
</dbReference>
<protein>
    <recommendedName>
        <fullName evidence="10">Endonuclease</fullName>
        <ecNumber evidence="10">3.1.30.-</ecNumber>
    </recommendedName>
</protein>
<keyword evidence="7" id="KW-0460">Magnesium</keyword>
<evidence type="ECO:0000256" key="6">
    <source>
        <dbReference type="ARBA" id="ARBA00022801"/>
    </source>
</evidence>
<evidence type="ECO:0000256" key="11">
    <source>
        <dbReference type="SAM" id="SignalP"/>
    </source>
</evidence>
<comment type="similarity">
    <text evidence="2 10">Belongs to the DNA/RNA non-specific endonuclease family.</text>
</comment>
<keyword evidence="3 10" id="KW-0540">Nuclease</keyword>
<evidence type="ECO:0000256" key="2">
    <source>
        <dbReference type="ARBA" id="ARBA00010052"/>
    </source>
</evidence>
<evidence type="ECO:0000256" key="8">
    <source>
        <dbReference type="PIRSR" id="PIRSR640255-1"/>
    </source>
</evidence>
<dbReference type="InterPro" id="IPR001604">
    <property type="entry name" value="Endo_G_ENPP1-like_dom"/>
</dbReference>
<feature type="chain" id="PRO_5012210248" description="Endonuclease" evidence="11">
    <location>
        <begin position="19"/>
        <end position="297"/>
    </location>
</feature>
<feature type="domain" description="ENPP1-3/EXOG-like endonuclease/phosphodiesterase" evidence="12">
    <location>
        <begin position="62"/>
        <end position="251"/>
    </location>
</feature>
<evidence type="ECO:0000259" key="13">
    <source>
        <dbReference type="SMART" id="SM00892"/>
    </source>
</evidence>
<keyword evidence="4 9" id="KW-0479">Metal-binding</keyword>
<dbReference type="GO" id="GO:0016787">
    <property type="term" value="F:hydrolase activity"/>
    <property type="evidence" value="ECO:0007669"/>
    <property type="project" value="UniProtKB-KW"/>
</dbReference>
<feature type="active site" description="Proton acceptor" evidence="8">
    <location>
        <position position="126"/>
    </location>
</feature>
<evidence type="ECO:0000256" key="7">
    <source>
        <dbReference type="ARBA" id="ARBA00022842"/>
    </source>
</evidence>
<reference evidence="14 15" key="1">
    <citation type="submission" date="2016-10" db="EMBL/GenBank/DDBJ databases">
        <title>Draft genome sequence of Methylobacterium extorquens CP3, a seed endophyte of Crotalaria pumila with plant growth-promoting and metal tolerance properties.</title>
        <authorList>
            <person name="Sanchez-Lopez A.S."/>
            <person name="Van Hamme J.D."/>
            <person name="Thijs S."/>
            <person name="Mcammond B.M."/>
            <person name="Stevens V."/>
            <person name="Gonzalez-Chavez M.D.C."/>
            <person name="Vangronsveld J."/>
        </authorList>
    </citation>
    <scope>NUCLEOTIDE SEQUENCE [LARGE SCALE GENOMIC DNA]</scope>
    <source>
        <strain evidence="14 15">CP3</strain>
    </source>
</reference>